<feature type="region of interest" description="Disordered" evidence="1">
    <location>
        <begin position="801"/>
        <end position="831"/>
    </location>
</feature>
<keyword evidence="2" id="KW-1133">Transmembrane helix</keyword>
<protein>
    <recommendedName>
        <fullName evidence="3">DUF7042 domain-containing protein</fullName>
    </recommendedName>
</protein>
<feature type="region of interest" description="Disordered" evidence="1">
    <location>
        <begin position="605"/>
        <end position="673"/>
    </location>
</feature>
<feature type="compositionally biased region" description="Low complexity" evidence="1">
    <location>
        <begin position="801"/>
        <end position="813"/>
    </location>
</feature>
<accession>A0AAE0W425</accession>
<evidence type="ECO:0000256" key="2">
    <source>
        <dbReference type="SAM" id="Phobius"/>
    </source>
</evidence>
<feature type="region of interest" description="Disordered" evidence="1">
    <location>
        <begin position="688"/>
        <end position="748"/>
    </location>
</feature>
<name>A0AAE0W425_9BIVA</name>
<keyword evidence="5" id="KW-1185">Reference proteome</keyword>
<dbReference type="AlphaFoldDB" id="A0AAE0W425"/>
<organism evidence="4 5">
    <name type="scientific">Potamilus streckersoni</name>
    <dbReference type="NCBI Taxonomy" id="2493646"/>
    <lineage>
        <taxon>Eukaryota</taxon>
        <taxon>Metazoa</taxon>
        <taxon>Spiralia</taxon>
        <taxon>Lophotrochozoa</taxon>
        <taxon>Mollusca</taxon>
        <taxon>Bivalvia</taxon>
        <taxon>Autobranchia</taxon>
        <taxon>Heteroconchia</taxon>
        <taxon>Palaeoheterodonta</taxon>
        <taxon>Unionida</taxon>
        <taxon>Unionoidea</taxon>
        <taxon>Unionidae</taxon>
        <taxon>Ambleminae</taxon>
        <taxon>Lampsilini</taxon>
        <taxon>Potamilus</taxon>
    </lineage>
</organism>
<reference evidence="4" key="2">
    <citation type="journal article" date="2021" name="Genome Biol. Evol.">
        <title>Developing a high-quality reference genome for a parasitic bivalve with doubly uniparental inheritance (Bivalvia: Unionida).</title>
        <authorList>
            <person name="Smith C.H."/>
        </authorList>
    </citation>
    <scope>NUCLEOTIDE SEQUENCE</scope>
    <source>
        <strain evidence="4">CHS0354</strain>
        <tissue evidence="4">Mantle</tissue>
    </source>
</reference>
<feature type="compositionally biased region" description="Basic and acidic residues" evidence="1">
    <location>
        <begin position="641"/>
        <end position="661"/>
    </location>
</feature>
<dbReference type="InterPro" id="IPR055470">
    <property type="entry name" value="DUF7042"/>
</dbReference>
<keyword evidence="2" id="KW-0472">Membrane</keyword>
<feature type="compositionally biased region" description="Polar residues" evidence="1">
    <location>
        <begin position="621"/>
        <end position="633"/>
    </location>
</feature>
<feature type="compositionally biased region" description="Basic residues" evidence="1">
    <location>
        <begin position="701"/>
        <end position="716"/>
    </location>
</feature>
<reference evidence="4" key="3">
    <citation type="submission" date="2023-05" db="EMBL/GenBank/DDBJ databases">
        <authorList>
            <person name="Smith C.H."/>
        </authorList>
    </citation>
    <scope>NUCLEOTIDE SEQUENCE</scope>
    <source>
        <strain evidence="4">CHS0354</strain>
        <tissue evidence="4">Mantle</tissue>
    </source>
</reference>
<dbReference type="Pfam" id="PF23069">
    <property type="entry name" value="DUF7042"/>
    <property type="match status" value="1"/>
</dbReference>
<feature type="domain" description="DUF7042" evidence="3">
    <location>
        <begin position="196"/>
        <end position="308"/>
    </location>
</feature>
<keyword evidence="2" id="KW-0812">Transmembrane</keyword>
<comment type="caution">
    <text evidence="4">The sequence shown here is derived from an EMBL/GenBank/DDBJ whole genome shotgun (WGS) entry which is preliminary data.</text>
</comment>
<reference evidence="4" key="1">
    <citation type="journal article" date="2021" name="Genome Biol. Evol.">
        <title>A High-Quality Reference Genome for a Parasitic Bivalve with Doubly Uniparental Inheritance (Bivalvia: Unionida).</title>
        <authorList>
            <person name="Smith C.H."/>
        </authorList>
    </citation>
    <scope>NUCLEOTIDE SEQUENCE</scope>
    <source>
        <strain evidence="4">CHS0354</strain>
    </source>
</reference>
<feature type="compositionally biased region" description="Polar residues" evidence="1">
    <location>
        <begin position="605"/>
        <end position="614"/>
    </location>
</feature>
<dbReference type="Proteomes" id="UP001195483">
    <property type="component" value="Unassembled WGS sequence"/>
</dbReference>
<evidence type="ECO:0000313" key="4">
    <source>
        <dbReference type="EMBL" id="KAK3599520.1"/>
    </source>
</evidence>
<proteinExistence type="predicted"/>
<feature type="region of interest" description="Disordered" evidence="1">
    <location>
        <begin position="339"/>
        <end position="359"/>
    </location>
</feature>
<sequence length="831" mass="91360">MYNWIMTNPDVLEAFKEIKRIRSPIFLSFYKFDDVIYLVVKLVRSWIRGTVSDCTWPTALQNGVWIDSDKGYLTFNATHMFGWRLKTIVSSTVVTDWVCQNNTDKFLVARASTDIDPLKSSFIAFLCLNITQISNYSFYYYQHSGEQLNSNGERFAITFSSSFTSFISNLSNICSEIPAISEFHMLLKQGFQNESKVYCPDAFLGMFSYTFNNGSTAECGNHNELWDVCSDRKVMTFNYNACTALITYSALGRVYCVNSLTSGSYYYAAVYNTDVDDTAYRFTCLMGSLSGNDVKVSQSPKSCTKTQIPTSIPVTANGTSLGAFMFLTAYNTCRFEIPSTSTSTTSTSTTSTSTTRESTTQNVVSTVGGVTTNVTTVVRVTTPNVGAIVGGTVGGLLFLVALVGSIILLYLCALKKKPPKKLLEEKYTKGKIAERKQNTPYMEDKKENSLTKVKDERGNDTWETEVITSKIVEQNKIMQKTGEKINFTNEFLFSKEGTGLDVTQLPPMETAYRQTPIFNRDRSTIVLVTENVPKKTSDTNAPKTDGKSSSIIMTPAANRTGTAGNAGRFICSSPSPFLENEDALSISKEYDEDGYNHVTSNATSALSVGLSRSSPFRESDISTEPQQEYSETDSACEYVDDDAKKDAAEAEKDQIPLDKPRPAHGHNSLTEGKKLAKNAVSGFDKYGGLPPLDFDSPNNKSPKHKRRRKKKRKSKSKHESGKSLSSVRKFSLRPTLRSSAGSQVSSSDMSIFETSVIQSAQTDSSVSGNGDLKMKGLLSRHPGTADPDLYGKDIRIREIKSTITNPATPTTSTGLGEVASGGQGPVTVDIP</sequence>
<feature type="transmembrane region" description="Helical" evidence="2">
    <location>
        <begin position="385"/>
        <end position="411"/>
    </location>
</feature>
<evidence type="ECO:0000256" key="1">
    <source>
        <dbReference type="SAM" id="MobiDB-lite"/>
    </source>
</evidence>
<evidence type="ECO:0000259" key="3">
    <source>
        <dbReference type="Pfam" id="PF23069"/>
    </source>
</evidence>
<feature type="compositionally biased region" description="Polar residues" evidence="1">
    <location>
        <begin position="736"/>
        <end position="748"/>
    </location>
</feature>
<dbReference type="EMBL" id="JAEAOA010000455">
    <property type="protein sequence ID" value="KAK3599520.1"/>
    <property type="molecule type" value="Genomic_DNA"/>
</dbReference>
<evidence type="ECO:0000313" key="5">
    <source>
        <dbReference type="Proteomes" id="UP001195483"/>
    </source>
</evidence>
<gene>
    <name evidence="4" type="ORF">CHS0354_006649</name>
</gene>